<dbReference type="EMBL" id="MU274937">
    <property type="protein sequence ID" value="KAI0084879.1"/>
    <property type="molecule type" value="Genomic_DNA"/>
</dbReference>
<sequence length="657" mass="74595">MGTLTSRNKSARLVSRHIQQLLALTRGISNSSRTALQSIDLLQTYRGLVELGRIRSDDNQVRVVMQLRRLQRELRDYAPPALTSHYLSRLHDTTAQVQPWWSRTTEDEETTDLDQKALVRVKTHAEDLAELTTPKGLLLTGPPGSGKSFLVDLWYNAVPTAYKARKHYNELVLELYRGVWEETQHRMRSLASSDESHITAPAPQPWTKSVREQWRTLVSTGSLPIKWTHRMDPHFRTSSYSTQPTIAFVVARRLLLRHWLLVFDEIQLLDVSSATLLADVLSWYWRMGGVIVGTSNKVPDDLYKNGVQRDRLEPFVEALKVRCPVVSLSTEVDWREFRASQSTDSRKTWYIVGDEEAFIRSINDAVGSDAPSPQTLLVFGRRLYVPWSTQDACKFSFQELCEESLGPADYLTITSIFRTVIITSIPVLRLSSKNQARRFISLIDALYEARCRLICQAESDPQHLFFPDAIEEEAKQNVADNIDVLLAESVGETRDVYRPNVSSYDAPKMNEAPSDVAQAMPNTAIALETLSIFSGKDEQFAFKRALSRLIEMTSESYGREEQWTPLPDAARKWERSSVIDGVPRRTTTGTSYSAAQSIHTPPDDFTAEAAYTNLERADTSQRPVAPQLHEEHMWGVREDWVKRAGTWGRGAVVHSDK</sequence>
<evidence type="ECO:0000313" key="2">
    <source>
        <dbReference type="Proteomes" id="UP001055072"/>
    </source>
</evidence>
<evidence type="ECO:0000313" key="1">
    <source>
        <dbReference type="EMBL" id="KAI0084879.1"/>
    </source>
</evidence>
<name>A0ACB8TSR9_9APHY</name>
<gene>
    <name evidence="1" type="ORF">BDY19DRAFT_1095576</name>
</gene>
<accession>A0ACB8TSR9</accession>
<dbReference type="Proteomes" id="UP001055072">
    <property type="component" value="Unassembled WGS sequence"/>
</dbReference>
<reference evidence="1" key="1">
    <citation type="journal article" date="2021" name="Environ. Microbiol.">
        <title>Gene family expansions and transcriptome signatures uncover fungal adaptations to wood decay.</title>
        <authorList>
            <person name="Hage H."/>
            <person name="Miyauchi S."/>
            <person name="Viragh M."/>
            <person name="Drula E."/>
            <person name="Min B."/>
            <person name="Chaduli D."/>
            <person name="Navarro D."/>
            <person name="Favel A."/>
            <person name="Norest M."/>
            <person name="Lesage-Meessen L."/>
            <person name="Balint B."/>
            <person name="Merenyi Z."/>
            <person name="de Eugenio L."/>
            <person name="Morin E."/>
            <person name="Martinez A.T."/>
            <person name="Baldrian P."/>
            <person name="Stursova M."/>
            <person name="Martinez M.J."/>
            <person name="Novotny C."/>
            <person name="Magnuson J.K."/>
            <person name="Spatafora J.W."/>
            <person name="Maurice S."/>
            <person name="Pangilinan J."/>
            <person name="Andreopoulos W."/>
            <person name="LaButti K."/>
            <person name="Hundley H."/>
            <person name="Na H."/>
            <person name="Kuo A."/>
            <person name="Barry K."/>
            <person name="Lipzen A."/>
            <person name="Henrissat B."/>
            <person name="Riley R."/>
            <person name="Ahrendt S."/>
            <person name="Nagy L.G."/>
            <person name="Grigoriev I.V."/>
            <person name="Martin F."/>
            <person name="Rosso M.N."/>
        </authorList>
    </citation>
    <scope>NUCLEOTIDE SEQUENCE</scope>
    <source>
        <strain evidence="1">CBS 384.51</strain>
    </source>
</reference>
<organism evidence="1 2">
    <name type="scientific">Irpex rosettiformis</name>
    <dbReference type="NCBI Taxonomy" id="378272"/>
    <lineage>
        <taxon>Eukaryota</taxon>
        <taxon>Fungi</taxon>
        <taxon>Dikarya</taxon>
        <taxon>Basidiomycota</taxon>
        <taxon>Agaricomycotina</taxon>
        <taxon>Agaricomycetes</taxon>
        <taxon>Polyporales</taxon>
        <taxon>Irpicaceae</taxon>
        <taxon>Irpex</taxon>
    </lineage>
</organism>
<proteinExistence type="predicted"/>
<protein>
    <submittedName>
        <fullName evidence="1">AFG1-like ATPase-domain-containing protein</fullName>
    </submittedName>
</protein>
<comment type="caution">
    <text evidence="1">The sequence shown here is derived from an EMBL/GenBank/DDBJ whole genome shotgun (WGS) entry which is preliminary data.</text>
</comment>
<keyword evidence="2" id="KW-1185">Reference proteome</keyword>